<proteinExistence type="predicted"/>
<accession>A0ABR8SLB5</accession>
<comment type="caution">
    <text evidence="9">The sequence shown here is derived from an EMBL/GenBank/DDBJ whole genome shotgun (WGS) entry which is preliminary data.</text>
</comment>
<feature type="chain" id="PRO_5047327605" evidence="8">
    <location>
        <begin position="24"/>
        <end position="223"/>
    </location>
</feature>
<name>A0ABR8SLB5_9BACL</name>
<gene>
    <name evidence="9" type="ORF">H9648_09455</name>
</gene>
<protein>
    <submittedName>
        <fullName evidence="9">Flagellar biosynthetic protein FliO</fullName>
    </submittedName>
</protein>
<evidence type="ECO:0000313" key="10">
    <source>
        <dbReference type="Proteomes" id="UP000603641"/>
    </source>
</evidence>
<dbReference type="Proteomes" id="UP000603641">
    <property type="component" value="Unassembled WGS sequence"/>
</dbReference>
<evidence type="ECO:0000256" key="6">
    <source>
        <dbReference type="SAM" id="MobiDB-lite"/>
    </source>
</evidence>
<feature type="compositionally biased region" description="Polar residues" evidence="6">
    <location>
        <begin position="154"/>
        <end position="164"/>
    </location>
</feature>
<dbReference type="EMBL" id="JACSQM010000003">
    <property type="protein sequence ID" value="MBD7964278.1"/>
    <property type="molecule type" value="Genomic_DNA"/>
</dbReference>
<keyword evidence="3 7" id="KW-0812">Transmembrane</keyword>
<keyword evidence="9" id="KW-0282">Flagellum</keyword>
<organism evidence="9 10">
    <name type="scientific">Fictibacillus norfolkensis</name>
    <dbReference type="NCBI Taxonomy" id="2762233"/>
    <lineage>
        <taxon>Bacteria</taxon>
        <taxon>Bacillati</taxon>
        <taxon>Bacillota</taxon>
        <taxon>Bacilli</taxon>
        <taxon>Bacillales</taxon>
        <taxon>Fictibacillaceae</taxon>
        <taxon>Fictibacillus</taxon>
    </lineage>
</organism>
<keyword evidence="4 7" id="KW-1133">Transmembrane helix</keyword>
<dbReference type="RefSeq" id="WP_191753614.1">
    <property type="nucleotide sequence ID" value="NZ_JACSQM010000003.1"/>
</dbReference>
<feature type="transmembrane region" description="Helical" evidence="7">
    <location>
        <begin position="63"/>
        <end position="84"/>
    </location>
</feature>
<evidence type="ECO:0000256" key="7">
    <source>
        <dbReference type="SAM" id="Phobius"/>
    </source>
</evidence>
<sequence>MYRWLISLFAAVCLSLVPFSVQAEGSSSGKSVYDTINNSDQKGEKEKAPTDSSPVSSESESTFMMLVKLVFMLGIVLAILFFVLRFIQRKSVSFQDGKNLQSLGGIGIGQNRSVQLIKTGNSVLVVGVGDSVTLLKEITDEDEVQMMLDQRPSQNVSTMTNQLKQKWMKSRTEESSKTSSETGTAETKDQTQSFKNMLQSIVQDKKNQQKELQRVLEKGKHHE</sequence>
<keyword evidence="10" id="KW-1185">Reference proteome</keyword>
<feature type="compositionally biased region" description="Polar residues" evidence="6">
    <location>
        <begin position="190"/>
        <end position="202"/>
    </location>
</feature>
<evidence type="ECO:0000256" key="8">
    <source>
        <dbReference type="SAM" id="SignalP"/>
    </source>
</evidence>
<comment type="subcellular location">
    <subcellularLocation>
        <location evidence="1">Cell membrane</location>
    </subcellularLocation>
</comment>
<feature type="compositionally biased region" description="Polar residues" evidence="6">
    <location>
        <begin position="24"/>
        <end position="40"/>
    </location>
</feature>
<evidence type="ECO:0000256" key="2">
    <source>
        <dbReference type="ARBA" id="ARBA00022475"/>
    </source>
</evidence>
<dbReference type="InterPro" id="IPR022781">
    <property type="entry name" value="Flagellar_biosynth_FliO"/>
</dbReference>
<evidence type="ECO:0000256" key="1">
    <source>
        <dbReference type="ARBA" id="ARBA00004236"/>
    </source>
</evidence>
<feature type="signal peptide" evidence="8">
    <location>
        <begin position="1"/>
        <end position="23"/>
    </location>
</feature>
<feature type="region of interest" description="Disordered" evidence="6">
    <location>
        <begin position="154"/>
        <end position="223"/>
    </location>
</feature>
<feature type="compositionally biased region" description="Basic and acidic residues" evidence="6">
    <location>
        <begin position="203"/>
        <end position="223"/>
    </location>
</feature>
<evidence type="ECO:0000256" key="3">
    <source>
        <dbReference type="ARBA" id="ARBA00022692"/>
    </source>
</evidence>
<evidence type="ECO:0000256" key="5">
    <source>
        <dbReference type="ARBA" id="ARBA00023136"/>
    </source>
</evidence>
<keyword evidence="9" id="KW-0969">Cilium</keyword>
<evidence type="ECO:0000256" key="4">
    <source>
        <dbReference type="ARBA" id="ARBA00022989"/>
    </source>
</evidence>
<keyword evidence="2" id="KW-1003">Cell membrane</keyword>
<dbReference type="Pfam" id="PF04347">
    <property type="entry name" value="FliO"/>
    <property type="match status" value="1"/>
</dbReference>
<reference evidence="9 10" key="1">
    <citation type="submission" date="2020-08" db="EMBL/GenBank/DDBJ databases">
        <title>A Genomic Blueprint of the Chicken Gut Microbiome.</title>
        <authorList>
            <person name="Gilroy R."/>
            <person name="Ravi A."/>
            <person name="Getino M."/>
            <person name="Pursley I."/>
            <person name="Horton D.L."/>
            <person name="Alikhan N.-F."/>
            <person name="Baker D."/>
            <person name="Gharbi K."/>
            <person name="Hall N."/>
            <person name="Watson M."/>
            <person name="Adriaenssens E.M."/>
            <person name="Foster-Nyarko E."/>
            <person name="Jarju S."/>
            <person name="Secka A."/>
            <person name="Antonio M."/>
            <person name="Oren A."/>
            <person name="Chaudhuri R."/>
            <person name="La Ragione R.M."/>
            <person name="Hildebrand F."/>
            <person name="Pallen M.J."/>
        </authorList>
    </citation>
    <scope>NUCLEOTIDE SEQUENCE [LARGE SCALE GENOMIC DNA]</scope>
    <source>
        <strain evidence="9 10">Sa2CUA10</strain>
    </source>
</reference>
<evidence type="ECO:0000313" key="9">
    <source>
        <dbReference type="EMBL" id="MBD7964278.1"/>
    </source>
</evidence>
<keyword evidence="5 7" id="KW-0472">Membrane</keyword>
<feature type="region of interest" description="Disordered" evidence="6">
    <location>
        <begin position="24"/>
        <end position="57"/>
    </location>
</feature>
<keyword evidence="8" id="KW-0732">Signal</keyword>
<keyword evidence="9" id="KW-0966">Cell projection</keyword>